<reference evidence="6 7" key="1">
    <citation type="submission" date="2021-03" db="EMBL/GenBank/DDBJ databases">
        <title>Genomic Encyclopedia of Type Strains, Phase IV (KMG-IV): sequencing the most valuable type-strain genomes for metagenomic binning, comparative biology and taxonomic classification.</title>
        <authorList>
            <person name="Goeker M."/>
        </authorList>
    </citation>
    <scope>NUCLEOTIDE SEQUENCE [LARGE SCALE GENOMIC DNA]</scope>
    <source>
        <strain evidence="6 7">DSM 6139</strain>
    </source>
</reference>
<evidence type="ECO:0000256" key="3">
    <source>
        <dbReference type="ARBA" id="ARBA00023004"/>
    </source>
</evidence>
<protein>
    <submittedName>
        <fullName evidence="6">3',5'-cyclic AMP phosphodiesterase CpdA</fullName>
    </submittedName>
</protein>
<keyword evidence="2" id="KW-0378">Hydrolase</keyword>
<dbReference type="EMBL" id="JAGGKC010000001">
    <property type="protein sequence ID" value="MBP1917715.1"/>
    <property type="molecule type" value="Genomic_DNA"/>
</dbReference>
<dbReference type="PROSITE" id="PS51257">
    <property type="entry name" value="PROKAR_LIPOPROTEIN"/>
    <property type="match status" value="1"/>
</dbReference>
<organism evidence="6 7">
    <name type="scientific">Youngiibacter multivorans</name>
    <dbReference type="NCBI Taxonomy" id="937251"/>
    <lineage>
        <taxon>Bacteria</taxon>
        <taxon>Bacillati</taxon>
        <taxon>Bacillota</taxon>
        <taxon>Clostridia</taxon>
        <taxon>Eubacteriales</taxon>
        <taxon>Clostridiaceae</taxon>
        <taxon>Youngiibacter</taxon>
    </lineage>
</organism>
<dbReference type="PANTHER" id="PTHR42988">
    <property type="entry name" value="PHOSPHOHYDROLASE"/>
    <property type="match status" value="1"/>
</dbReference>
<comment type="caution">
    <text evidence="6">The sequence shown here is derived from an EMBL/GenBank/DDBJ whole genome shotgun (WGS) entry which is preliminary data.</text>
</comment>
<dbReference type="Pfam" id="PF00149">
    <property type="entry name" value="Metallophos"/>
    <property type="match status" value="1"/>
</dbReference>
<gene>
    <name evidence="6" type="ORF">J2Z34_000178</name>
</gene>
<evidence type="ECO:0000313" key="6">
    <source>
        <dbReference type="EMBL" id="MBP1917715.1"/>
    </source>
</evidence>
<evidence type="ECO:0000256" key="4">
    <source>
        <dbReference type="ARBA" id="ARBA00025742"/>
    </source>
</evidence>
<dbReference type="PIRSF" id="PIRSF034890">
    <property type="entry name" value="Pesteras_lmo2642"/>
    <property type="match status" value="1"/>
</dbReference>
<accession>A0ABS4FZI9</accession>
<evidence type="ECO:0000256" key="2">
    <source>
        <dbReference type="ARBA" id="ARBA00022801"/>
    </source>
</evidence>
<dbReference type="InterPro" id="IPR004843">
    <property type="entry name" value="Calcineurin-like_PHP"/>
</dbReference>
<dbReference type="Proteomes" id="UP001519271">
    <property type="component" value="Unassembled WGS sequence"/>
</dbReference>
<keyword evidence="3" id="KW-0408">Iron</keyword>
<keyword evidence="7" id="KW-1185">Reference proteome</keyword>
<dbReference type="Gene3D" id="3.60.21.10">
    <property type="match status" value="1"/>
</dbReference>
<dbReference type="InterPro" id="IPR012365">
    <property type="entry name" value="Pesteras_lmo2642"/>
</dbReference>
<comment type="similarity">
    <text evidence="4">Belongs to the cyclic nucleotide phosphodiesterase class-III family.</text>
</comment>
<proteinExistence type="inferred from homology"/>
<evidence type="ECO:0000313" key="7">
    <source>
        <dbReference type="Proteomes" id="UP001519271"/>
    </source>
</evidence>
<evidence type="ECO:0000259" key="5">
    <source>
        <dbReference type="Pfam" id="PF00149"/>
    </source>
</evidence>
<feature type="domain" description="Calcineurin-like phosphoesterase" evidence="5">
    <location>
        <begin position="38"/>
        <end position="282"/>
    </location>
</feature>
<dbReference type="InterPro" id="IPR050884">
    <property type="entry name" value="CNP_phosphodiesterase-III"/>
</dbReference>
<keyword evidence="1" id="KW-0479">Metal-binding</keyword>
<dbReference type="PANTHER" id="PTHR42988:SF2">
    <property type="entry name" value="CYCLIC NUCLEOTIDE PHOSPHODIESTERASE CBUA0032-RELATED"/>
    <property type="match status" value="1"/>
</dbReference>
<name>A0ABS4FZI9_9CLOT</name>
<evidence type="ECO:0000256" key="1">
    <source>
        <dbReference type="ARBA" id="ARBA00022723"/>
    </source>
</evidence>
<dbReference type="SUPFAM" id="SSF56300">
    <property type="entry name" value="Metallo-dependent phosphatases"/>
    <property type="match status" value="1"/>
</dbReference>
<dbReference type="RefSeq" id="WP_209457960.1">
    <property type="nucleotide sequence ID" value="NZ_JAGGKC010000001.1"/>
</dbReference>
<sequence length="432" mass="48792">MDKRKLSLLVSAIMTLIIFTGCTMEAKGQEPLPKGEDLRIVVATDIHYLSPKLRDGGEIEKYVYENGDGKEIGNMDLILDAFTEDLRKDPPDVLVVTGDLTLNGEKKSHEDLAKIFRKIESYGVQVIVTPGNHDISNSYARGFKSGKVEYADTVSPEEFESIYSDFGFKDAVRRAEGNLSYLYKVSEDLYIAMVDSAVYKNNIENGYPATEGIVSQSSKVFLEESGALARENEADVIVAMHHNMMNHTTFMNSGFTLENADEMRLLFRTQGFKVNLSGHIHIQDIHFIEEVTDIVTGAMSVYPNKYGIIDYTEGKIEYSTKWVDVEGYARDKGIREHLNFVTDARERFKAFSTVRLKARLQGLVDEASASKLTELLGEINAYYFAGEKVPDSVFDDSLIEILPEDDRTRFYIEDRKSGDLYENNSLMLDLRN</sequence>
<dbReference type="InterPro" id="IPR029052">
    <property type="entry name" value="Metallo-depent_PP-like"/>
</dbReference>